<dbReference type="InterPro" id="IPR022050">
    <property type="entry name" value="T_hemolysin"/>
</dbReference>
<name>A0A150PCW1_SORCE</name>
<proteinExistence type="predicted"/>
<dbReference type="Pfam" id="PF12261">
    <property type="entry name" value="T_hemolysin"/>
    <property type="match status" value="1"/>
</dbReference>
<comment type="caution">
    <text evidence="1">The sequence shown here is derived from an EMBL/GenBank/DDBJ whole genome shotgun (WGS) entry which is preliminary data.</text>
</comment>
<evidence type="ECO:0000313" key="1">
    <source>
        <dbReference type="EMBL" id="KYF53507.1"/>
    </source>
</evidence>
<sequence>MHFKVSFAPSDDWSQAVDLVRQKYRRSFGAEVTPSPDCFIVCTIERGPGVGASKVVACAGLTFSSGSRLFSEQYIDEPIEQVISALERRPASRDAIVEVGSLASNEHRAGTELIRVVPILAWCLGKRYILCTVTADLKLIFDAVGLNFQPVRGADAARLGGGAQERWGSYYDQRPETGYIRLDAIAEVFSRSTGRYRFSALDLRLEEHRRAERYDEAR</sequence>
<reference evidence="1 2" key="1">
    <citation type="submission" date="2014-02" db="EMBL/GenBank/DDBJ databases">
        <title>The small core and large imbalanced accessory genome model reveals a collaborative survival strategy of Sorangium cellulosum strains in nature.</title>
        <authorList>
            <person name="Han K."/>
            <person name="Peng R."/>
            <person name="Blom J."/>
            <person name="Li Y.-Z."/>
        </authorList>
    </citation>
    <scope>NUCLEOTIDE SEQUENCE [LARGE SCALE GENOMIC DNA]</scope>
    <source>
        <strain evidence="1 2">So0157-25</strain>
    </source>
</reference>
<dbReference type="AlphaFoldDB" id="A0A150PCW1"/>
<dbReference type="EMBL" id="JELY01002129">
    <property type="protein sequence ID" value="KYF53507.1"/>
    <property type="molecule type" value="Genomic_DNA"/>
</dbReference>
<gene>
    <name evidence="1" type="ORF">BE08_37320</name>
</gene>
<accession>A0A150PCW1</accession>
<evidence type="ECO:0008006" key="3">
    <source>
        <dbReference type="Google" id="ProtNLM"/>
    </source>
</evidence>
<organism evidence="1 2">
    <name type="scientific">Sorangium cellulosum</name>
    <name type="common">Polyangium cellulosum</name>
    <dbReference type="NCBI Taxonomy" id="56"/>
    <lineage>
        <taxon>Bacteria</taxon>
        <taxon>Pseudomonadati</taxon>
        <taxon>Myxococcota</taxon>
        <taxon>Polyangia</taxon>
        <taxon>Polyangiales</taxon>
        <taxon>Polyangiaceae</taxon>
        <taxon>Sorangium</taxon>
    </lineage>
</organism>
<evidence type="ECO:0000313" key="2">
    <source>
        <dbReference type="Proteomes" id="UP000075420"/>
    </source>
</evidence>
<dbReference type="Proteomes" id="UP000075420">
    <property type="component" value="Unassembled WGS sequence"/>
</dbReference>
<protein>
    <recommendedName>
        <fullName evidence="3">Thermostable hemolysin</fullName>
    </recommendedName>
</protein>